<dbReference type="GeneID" id="36134491"/>
<keyword evidence="1" id="KW-1277">Toxin-antitoxin system</keyword>
<gene>
    <name evidence="2" type="ordered locus">Hfelis_09890</name>
</gene>
<dbReference type="OrthoDB" id="7030467at2"/>
<dbReference type="NCBIfam" id="TIGR02385">
    <property type="entry name" value="RelE_StbE"/>
    <property type="match status" value="1"/>
</dbReference>
<dbReference type="AlphaFoldDB" id="E7ACP2"/>
<dbReference type="GO" id="GO:0004521">
    <property type="term" value="F:RNA endonuclease activity"/>
    <property type="evidence" value="ECO:0007669"/>
    <property type="project" value="TreeGrafter"/>
</dbReference>
<dbReference type="PANTHER" id="PTHR40588:SF1">
    <property type="entry name" value="MRNA INTERFERASE TOXIN YAFQ"/>
    <property type="match status" value="1"/>
</dbReference>
<dbReference type="Pfam" id="PF15738">
    <property type="entry name" value="YafQ_toxin"/>
    <property type="match status" value="1"/>
</dbReference>
<dbReference type="PANTHER" id="PTHR40588">
    <property type="entry name" value="MRNA INTERFERASE TOXIN YAFQ"/>
    <property type="match status" value="1"/>
</dbReference>
<reference evidence="2 3" key="1">
    <citation type="journal article" date="2011" name="Genome Biol. Evol.">
        <title>Comparative whole genome sequence analysis of the carcinogenic bacterial model pathogen Helicobacter felis.</title>
        <authorList>
            <person name="Arnold I.C."/>
            <person name="Zigova Z."/>
            <person name="Holden M."/>
            <person name="Lawley T.D."/>
            <person name="Rad R."/>
            <person name="Dougan G."/>
            <person name="Falkow S."/>
            <person name="Bentley S.D."/>
            <person name="Muller A."/>
        </authorList>
    </citation>
    <scope>NUCLEOTIDE SEQUENCE [LARGE SCALE GENOMIC DNA]</scope>
    <source>
        <strain evidence="3">ATCC 49179 / CCUG 28539 / NCTC 12436 / CS1</strain>
    </source>
</reference>
<dbReference type="SUPFAM" id="SSF143011">
    <property type="entry name" value="RelE-like"/>
    <property type="match status" value="1"/>
</dbReference>
<evidence type="ECO:0000313" key="2">
    <source>
        <dbReference type="EMBL" id="CBY83073.1"/>
    </source>
</evidence>
<evidence type="ECO:0000313" key="3">
    <source>
        <dbReference type="Proteomes" id="UP000007934"/>
    </source>
</evidence>
<dbReference type="RefSeq" id="WP_013469439.1">
    <property type="nucleotide sequence ID" value="NC_014810.2"/>
</dbReference>
<dbReference type="InterPro" id="IPR035093">
    <property type="entry name" value="RelE/ParE_toxin_dom_sf"/>
</dbReference>
<dbReference type="EMBL" id="FQ670179">
    <property type="protein sequence ID" value="CBY83073.1"/>
    <property type="molecule type" value="Genomic_DNA"/>
</dbReference>
<evidence type="ECO:0000256" key="1">
    <source>
        <dbReference type="ARBA" id="ARBA00022649"/>
    </source>
</evidence>
<dbReference type="Proteomes" id="UP000007934">
    <property type="component" value="Chromosome"/>
</dbReference>
<dbReference type="InterPro" id="IPR004386">
    <property type="entry name" value="Toxin_YafQ-like"/>
</dbReference>
<proteinExistence type="predicted"/>
<accession>E7ACP2</accession>
<sequence>MKVQNQRVFLELKKLCQMTSLFKRMLKSLNPQDLSKLKIMIRTILSGKQLPRNYAKHPLKSQATYLDCHVRPDLVLIYRHDNSGLLLVDLGKHNKVFKK</sequence>
<keyword evidence="3" id="KW-1185">Reference proteome</keyword>
<name>E7ACP2_HELFC</name>
<dbReference type="KEGG" id="hfe:HFELIS_09890"/>
<organism evidence="2 3">
    <name type="scientific">Helicobacter felis (strain ATCC 49179 / CCUG 28539 / NCTC 12436 / CS1)</name>
    <dbReference type="NCBI Taxonomy" id="936155"/>
    <lineage>
        <taxon>Bacteria</taxon>
        <taxon>Pseudomonadati</taxon>
        <taxon>Campylobacterota</taxon>
        <taxon>Epsilonproteobacteria</taxon>
        <taxon>Campylobacterales</taxon>
        <taxon>Helicobacteraceae</taxon>
        <taxon>Helicobacter</taxon>
    </lineage>
</organism>
<protein>
    <submittedName>
        <fullName evidence="2">Addiction module toxin, RelE/StbE family</fullName>
    </submittedName>
</protein>
<dbReference type="Gene3D" id="3.30.2310.20">
    <property type="entry name" value="RelE-like"/>
    <property type="match status" value="1"/>
</dbReference>
<dbReference type="InterPro" id="IPR007712">
    <property type="entry name" value="RelE/ParE_toxin"/>
</dbReference>
<dbReference type="GO" id="GO:0006402">
    <property type="term" value="P:mRNA catabolic process"/>
    <property type="evidence" value="ECO:0007669"/>
    <property type="project" value="TreeGrafter"/>
</dbReference>
<dbReference type="GO" id="GO:0006415">
    <property type="term" value="P:translational termination"/>
    <property type="evidence" value="ECO:0007669"/>
    <property type="project" value="TreeGrafter"/>
</dbReference>
<dbReference type="HOGENOM" id="CLU_161929_6_0_7"/>